<dbReference type="RefSeq" id="WP_137734527.1">
    <property type="nucleotide sequence ID" value="NZ_BJCL01000011.1"/>
</dbReference>
<dbReference type="PANTHER" id="PTHR42923:SF17">
    <property type="entry name" value="AMINE OXIDASE DOMAIN-CONTAINING PROTEIN"/>
    <property type="match status" value="1"/>
</dbReference>
<evidence type="ECO:0000313" key="4">
    <source>
        <dbReference type="Proteomes" id="UP000301751"/>
    </source>
</evidence>
<evidence type="ECO:0000313" key="3">
    <source>
        <dbReference type="EMBL" id="GCL64807.1"/>
    </source>
</evidence>
<feature type="region of interest" description="Disordered" evidence="1">
    <location>
        <begin position="442"/>
        <end position="461"/>
    </location>
</feature>
<evidence type="ECO:0000256" key="2">
    <source>
        <dbReference type="SAM" id="Phobius"/>
    </source>
</evidence>
<gene>
    <name evidence="3" type="ORF">AQPW35_38880</name>
</gene>
<feature type="transmembrane region" description="Helical" evidence="2">
    <location>
        <begin position="12"/>
        <end position="31"/>
    </location>
</feature>
<sequence length="461" mass="49199">MAHANLQTCLPMKVAVIGAGLGGLAAAWLLGRQHAVTVFERQARPGFTAANVPVPGRGAAGNAVRVDVPLRVFYPGYYPTLTRLYDLLAVPSEPVSYASSFHGPLVPGRSPQALYFRYRNLRWRGRSHSVLAPQDLLLGAPARQVLAGALRFHRQAVPALARGALAGLTIGDWVAAQRFPRAFIDGLLLPAISTVCTCSHAQAAAFPAEVVVDYLARGVLRQSVHRALHGADDVQRRLLLGIADLRCGAQIRAVQRVAGAVQVQLEDGHTERFDHLVLATQANQALRLLADASADETTALACFRYAPVQVLTHTDATLMPARRRDWSPVNLWVDPAAGATESTIWVNAVQPMLQGAADVFQTVAPLRPVGPARVLGEARFERPVVDARSQQALAQLQRLQAEPDRRVWFCGSYAQAGIPLLESAVQSASVVAARLGAPLPGGALADQPPSLPAGRVAESSA</sequence>
<dbReference type="Pfam" id="PF13450">
    <property type="entry name" value="NAD_binding_8"/>
    <property type="match status" value="1"/>
</dbReference>
<protein>
    <submittedName>
        <fullName evidence="3">NAD/FAD-binding protein</fullName>
    </submittedName>
</protein>
<keyword evidence="2" id="KW-1133">Transmembrane helix</keyword>
<name>A0A480AXG7_9BURK</name>
<dbReference type="PANTHER" id="PTHR42923">
    <property type="entry name" value="PROTOPORPHYRINOGEN OXIDASE"/>
    <property type="match status" value="1"/>
</dbReference>
<reference evidence="4" key="1">
    <citation type="submission" date="2019-03" db="EMBL/GenBank/DDBJ databases">
        <title>Aquabacterium pictum sp.nov., the first bacteriochlorophyll a-containing freshwater bacterium in the genus Aquabacterium of the class Betaproteobacteria.</title>
        <authorList>
            <person name="Hirose S."/>
            <person name="Tank M."/>
            <person name="Hara E."/>
            <person name="Tamaki H."/>
            <person name="Takaichi S."/>
            <person name="Haruta S."/>
            <person name="Hanada S."/>
        </authorList>
    </citation>
    <scope>NUCLEOTIDE SEQUENCE [LARGE SCALE GENOMIC DNA]</scope>
    <source>
        <strain evidence="4">W35</strain>
    </source>
</reference>
<dbReference type="Gene3D" id="3.50.50.60">
    <property type="entry name" value="FAD/NAD(P)-binding domain"/>
    <property type="match status" value="2"/>
</dbReference>
<proteinExistence type="predicted"/>
<organism evidence="3 4">
    <name type="scientific">Pseudaquabacterium pictum</name>
    <dbReference type="NCBI Taxonomy" id="2315236"/>
    <lineage>
        <taxon>Bacteria</taxon>
        <taxon>Pseudomonadati</taxon>
        <taxon>Pseudomonadota</taxon>
        <taxon>Betaproteobacteria</taxon>
        <taxon>Burkholderiales</taxon>
        <taxon>Sphaerotilaceae</taxon>
        <taxon>Pseudaquabacterium</taxon>
    </lineage>
</organism>
<dbReference type="Proteomes" id="UP000301751">
    <property type="component" value="Unassembled WGS sequence"/>
</dbReference>
<dbReference type="Gene3D" id="3.90.660.20">
    <property type="entry name" value="Protoporphyrinogen oxidase, mitochondrial, domain 2"/>
    <property type="match status" value="1"/>
</dbReference>
<dbReference type="EMBL" id="BJCL01000011">
    <property type="protein sequence ID" value="GCL64807.1"/>
    <property type="molecule type" value="Genomic_DNA"/>
</dbReference>
<comment type="caution">
    <text evidence="3">The sequence shown here is derived from an EMBL/GenBank/DDBJ whole genome shotgun (WGS) entry which is preliminary data.</text>
</comment>
<keyword evidence="2" id="KW-0472">Membrane</keyword>
<keyword evidence="4" id="KW-1185">Reference proteome</keyword>
<dbReference type="SUPFAM" id="SSF51905">
    <property type="entry name" value="FAD/NAD(P)-binding domain"/>
    <property type="match status" value="1"/>
</dbReference>
<keyword evidence="2" id="KW-0812">Transmembrane</keyword>
<dbReference type="OrthoDB" id="5792777at2"/>
<dbReference type="AlphaFoldDB" id="A0A480AXG7"/>
<accession>A0A480AXG7</accession>
<dbReference type="InterPro" id="IPR036188">
    <property type="entry name" value="FAD/NAD-bd_sf"/>
</dbReference>
<dbReference type="Gene3D" id="1.10.3110.10">
    <property type="entry name" value="protoporphyrinogen ix oxidase, domain 3"/>
    <property type="match status" value="1"/>
</dbReference>
<evidence type="ECO:0000256" key="1">
    <source>
        <dbReference type="SAM" id="MobiDB-lite"/>
    </source>
</evidence>
<dbReference type="InterPro" id="IPR050464">
    <property type="entry name" value="Zeta_carotene_desat/Oxidored"/>
</dbReference>
<dbReference type="GO" id="GO:0016491">
    <property type="term" value="F:oxidoreductase activity"/>
    <property type="evidence" value="ECO:0007669"/>
    <property type="project" value="TreeGrafter"/>
</dbReference>